<reference evidence="9 10" key="1">
    <citation type="journal article" date="2019" name="Plant Biotechnol. J.">
        <title>The red bayberry genome and genetic basis of sex determination.</title>
        <authorList>
            <person name="Jia H.M."/>
            <person name="Jia H.J."/>
            <person name="Cai Q.L."/>
            <person name="Wang Y."/>
            <person name="Zhao H.B."/>
            <person name="Yang W.F."/>
            <person name="Wang G.Y."/>
            <person name="Li Y.H."/>
            <person name="Zhan D.L."/>
            <person name="Shen Y.T."/>
            <person name="Niu Q.F."/>
            <person name="Chang L."/>
            <person name="Qiu J."/>
            <person name="Zhao L."/>
            <person name="Xie H.B."/>
            <person name="Fu W.Y."/>
            <person name="Jin J."/>
            <person name="Li X.W."/>
            <person name="Jiao Y."/>
            <person name="Zhou C.C."/>
            <person name="Tu T."/>
            <person name="Chai C.Y."/>
            <person name="Gao J.L."/>
            <person name="Fan L.J."/>
            <person name="van de Weg E."/>
            <person name="Wang J.Y."/>
            <person name="Gao Z.S."/>
        </authorList>
    </citation>
    <scope>NUCLEOTIDE SEQUENCE [LARGE SCALE GENOMIC DNA]</scope>
    <source>
        <tissue evidence="9">Leaves</tissue>
    </source>
</reference>
<keyword evidence="5" id="KW-0175">Coiled coil</keyword>
<proteinExistence type="predicted"/>
<dbReference type="EMBL" id="RXIC02000020">
    <property type="protein sequence ID" value="KAB1221603.1"/>
    <property type="molecule type" value="Genomic_DNA"/>
</dbReference>
<evidence type="ECO:0000256" key="2">
    <source>
        <dbReference type="ARBA" id="ARBA00023117"/>
    </source>
</evidence>
<evidence type="ECO:0000313" key="10">
    <source>
        <dbReference type="Proteomes" id="UP000516437"/>
    </source>
</evidence>
<feature type="compositionally biased region" description="Basic and acidic residues" evidence="6">
    <location>
        <begin position="351"/>
        <end position="360"/>
    </location>
</feature>
<dbReference type="Pfam" id="PF00439">
    <property type="entry name" value="Bromodomain"/>
    <property type="match status" value="1"/>
</dbReference>
<dbReference type="SMART" id="SM00297">
    <property type="entry name" value="BROMO"/>
    <property type="match status" value="1"/>
</dbReference>
<comment type="caution">
    <text evidence="9">The sequence shown here is derived from an EMBL/GenBank/DDBJ whole genome shotgun (WGS) entry which is preliminary data.</text>
</comment>
<evidence type="ECO:0000259" key="7">
    <source>
        <dbReference type="PROSITE" id="PS50014"/>
    </source>
</evidence>
<name>A0A6A1W9Q5_9ROSI</name>
<dbReference type="Gene3D" id="1.20.1270.220">
    <property type="match status" value="1"/>
</dbReference>
<evidence type="ECO:0000313" key="9">
    <source>
        <dbReference type="EMBL" id="KAB1221603.1"/>
    </source>
</evidence>
<evidence type="ECO:0000256" key="6">
    <source>
        <dbReference type="SAM" id="MobiDB-lite"/>
    </source>
</evidence>
<feature type="coiled-coil region" evidence="5">
    <location>
        <begin position="26"/>
        <end position="53"/>
    </location>
</feature>
<dbReference type="AlphaFoldDB" id="A0A6A1W9Q5"/>
<dbReference type="SUPFAM" id="SSF47370">
    <property type="entry name" value="Bromodomain"/>
    <property type="match status" value="1"/>
</dbReference>
<feature type="region of interest" description="Disordered" evidence="6">
    <location>
        <begin position="343"/>
        <end position="368"/>
    </location>
</feature>
<keyword evidence="10" id="KW-1185">Reference proteome</keyword>
<dbReference type="Pfam" id="PF17035">
    <property type="entry name" value="BET"/>
    <property type="match status" value="1"/>
</dbReference>
<feature type="domain" description="NET" evidence="8">
    <location>
        <begin position="264"/>
        <end position="345"/>
    </location>
</feature>
<dbReference type="OrthoDB" id="21449at2759"/>
<evidence type="ECO:0000259" key="8">
    <source>
        <dbReference type="PROSITE" id="PS51525"/>
    </source>
</evidence>
<evidence type="ECO:0000256" key="5">
    <source>
        <dbReference type="SAM" id="Coils"/>
    </source>
</evidence>
<sequence>MDPMNSSNPDIRDSGVGWTEGNPEEVEVLRRQADEVLAKINTLEKQVNEVEQFYSASDTTSFLKDRDSEKRFTTVRKQQQDASRREAAASKRMKELMNQFATLLHQASTNNYHLSLRLLSTSGLGPYLLSHDVLDGISLWSSNHVIDKPMDFSTIENKMEAKDGTGYKHVREIYADVRLVFRNAMKYNDEKDDVHVMARTLLEKFEEKWLQLLPRVAEEEKIRAEEDAEAKLNMQVAQEAAYADMARDLSNELGEFDMYLKNLRQIVIGKFRKMSTEEKRNLGAALTRLDPEDLNRALEIVAETNPSFLANAQEVDLDMDAQSEYTLWRLKVFVKDALKVQGRSSGGIRSNNDDNNDKNKKNNSKRRREICDAIVKTAVKRTKKLSNL</sequence>
<dbReference type="Proteomes" id="UP000516437">
    <property type="component" value="Chromosome 2"/>
</dbReference>
<dbReference type="Gene3D" id="1.20.920.10">
    <property type="entry name" value="Bromodomain-like"/>
    <property type="match status" value="1"/>
</dbReference>
<keyword evidence="2 4" id="KW-0103">Bromodomain</keyword>
<dbReference type="PROSITE" id="PS51525">
    <property type="entry name" value="NET"/>
    <property type="match status" value="1"/>
</dbReference>
<gene>
    <name evidence="9" type="ORF">CJ030_MR2G006851</name>
</gene>
<evidence type="ECO:0000256" key="4">
    <source>
        <dbReference type="PROSITE-ProRule" id="PRU00035"/>
    </source>
</evidence>
<dbReference type="PANTHER" id="PTHR45926">
    <property type="entry name" value="OSJNBA0053K19.4 PROTEIN"/>
    <property type="match status" value="1"/>
</dbReference>
<evidence type="ECO:0000256" key="3">
    <source>
        <dbReference type="ARBA" id="ARBA00023163"/>
    </source>
</evidence>
<accession>A0A6A1W9Q5</accession>
<organism evidence="9 10">
    <name type="scientific">Morella rubra</name>
    <name type="common">Chinese bayberry</name>
    <dbReference type="NCBI Taxonomy" id="262757"/>
    <lineage>
        <taxon>Eukaryota</taxon>
        <taxon>Viridiplantae</taxon>
        <taxon>Streptophyta</taxon>
        <taxon>Embryophyta</taxon>
        <taxon>Tracheophyta</taxon>
        <taxon>Spermatophyta</taxon>
        <taxon>Magnoliopsida</taxon>
        <taxon>eudicotyledons</taxon>
        <taxon>Gunneridae</taxon>
        <taxon>Pentapetalae</taxon>
        <taxon>rosids</taxon>
        <taxon>fabids</taxon>
        <taxon>Fagales</taxon>
        <taxon>Myricaceae</taxon>
        <taxon>Morella</taxon>
    </lineage>
</organism>
<dbReference type="InterPro" id="IPR038336">
    <property type="entry name" value="NET_sf"/>
</dbReference>
<protein>
    <submittedName>
        <fullName evidence="9">Transcription factor GTE1</fullName>
    </submittedName>
</protein>
<feature type="domain" description="Bromo" evidence="7">
    <location>
        <begin position="145"/>
        <end position="195"/>
    </location>
</feature>
<keyword evidence="1" id="KW-0805">Transcription regulation</keyword>
<dbReference type="InterPro" id="IPR001487">
    <property type="entry name" value="Bromodomain"/>
</dbReference>
<dbReference type="InterPro" id="IPR027353">
    <property type="entry name" value="NET_dom"/>
</dbReference>
<keyword evidence="3" id="KW-0804">Transcription</keyword>
<feature type="region of interest" description="Disordered" evidence="6">
    <location>
        <begin position="1"/>
        <end position="23"/>
    </location>
</feature>
<dbReference type="PROSITE" id="PS50014">
    <property type="entry name" value="BROMODOMAIN_2"/>
    <property type="match status" value="1"/>
</dbReference>
<evidence type="ECO:0000256" key="1">
    <source>
        <dbReference type="ARBA" id="ARBA00023015"/>
    </source>
</evidence>
<dbReference type="PRINTS" id="PR00503">
    <property type="entry name" value="BROMODOMAIN"/>
</dbReference>
<dbReference type="InterPro" id="IPR036427">
    <property type="entry name" value="Bromodomain-like_sf"/>
</dbReference>